<reference evidence="2 3" key="1">
    <citation type="submission" date="2022-02" db="EMBL/GenBank/DDBJ databases">
        <authorList>
            <person name="Min J."/>
        </authorList>
    </citation>
    <scope>NUCLEOTIDE SEQUENCE [LARGE SCALE GENOMIC DNA]</scope>
    <source>
        <strain evidence="2 3">GR10-1</strain>
    </source>
</reference>
<name>A0ABS9SPM3_9BACT</name>
<keyword evidence="1" id="KW-1133">Transmembrane helix</keyword>
<evidence type="ECO:0000313" key="2">
    <source>
        <dbReference type="EMBL" id="MCH5600359.1"/>
    </source>
</evidence>
<feature type="transmembrane region" description="Helical" evidence="1">
    <location>
        <begin position="7"/>
        <end position="26"/>
    </location>
</feature>
<dbReference type="RefSeq" id="WP_240832448.1">
    <property type="nucleotide sequence ID" value="NZ_JAKWBL010000004.1"/>
</dbReference>
<accession>A0ABS9SPM3</accession>
<dbReference type="Proteomes" id="UP001202248">
    <property type="component" value="Unassembled WGS sequence"/>
</dbReference>
<gene>
    <name evidence="2" type="ORF">MKP09_21790</name>
</gene>
<proteinExistence type="predicted"/>
<keyword evidence="3" id="KW-1185">Reference proteome</keyword>
<comment type="caution">
    <text evidence="2">The sequence shown here is derived from an EMBL/GenBank/DDBJ whole genome shotgun (WGS) entry which is preliminary data.</text>
</comment>
<keyword evidence="1" id="KW-0472">Membrane</keyword>
<evidence type="ECO:0000313" key="3">
    <source>
        <dbReference type="Proteomes" id="UP001202248"/>
    </source>
</evidence>
<sequence length="259" mass="29315">MKNSNKLLILLIVLVFSIPLIMVMGFKTAIKENRYVVKNRFGVEDIAFKSLKPFKVVKLYGGPVINQLRCNIKNGKEYAYKFVNYNSNQYEDGRSDSCSIHFIKDTLVIMYKVKTDEAYKAENYYNGVELDLIIPEGVPVIAEGAKVVINTIKDDSPKNIMIDMSKKAELEIMSSLDRRPELSDSLSEQNRVLLSNYNIKSTESKVMITAHARITNLKIDASNNSQVTINQNVIIDSLFGSLSPETIINAPYKFVKNLQ</sequence>
<protein>
    <recommendedName>
        <fullName evidence="4">Auto-transporter adhesin head GIN domain-containing protein</fullName>
    </recommendedName>
</protein>
<evidence type="ECO:0000256" key="1">
    <source>
        <dbReference type="SAM" id="Phobius"/>
    </source>
</evidence>
<organism evidence="2 3">
    <name type="scientific">Niabella ginsengisoli</name>
    <dbReference type="NCBI Taxonomy" id="522298"/>
    <lineage>
        <taxon>Bacteria</taxon>
        <taxon>Pseudomonadati</taxon>
        <taxon>Bacteroidota</taxon>
        <taxon>Chitinophagia</taxon>
        <taxon>Chitinophagales</taxon>
        <taxon>Chitinophagaceae</taxon>
        <taxon>Niabella</taxon>
    </lineage>
</organism>
<evidence type="ECO:0008006" key="4">
    <source>
        <dbReference type="Google" id="ProtNLM"/>
    </source>
</evidence>
<dbReference type="EMBL" id="JAKWBL010000004">
    <property type="protein sequence ID" value="MCH5600359.1"/>
    <property type="molecule type" value="Genomic_DNA"/>
</dbReference>
<keyword evidence="1" id="KW-0812">Transmembrane</keyword>